<keyword evidence="2" id="KW-0472">Membrane</keyword>
<feature type="transmembrane region" description="Helical" evidence="2">
    <location>
        <begin position="631"/>
        <end position="650"/>
    </location>
</feature>
<dbReference type="Pfam" id="PF09822">
    <property type="entry name" value="ABC_transp_aux"/>
    <property type="match status" value="1"/>
</dbReference>
<gene>
    <name evidence="5" type="ORF">QJ522_17175</name>
</gene>
<sequence>MNRTIRAIVGAALVLVIAFSGISISQNLGRRWKVDVTDQKLYTLSDGTKAILGRLNQPIKIRFFYAKTAAMKGPDQIRFFNNYSEFVRALLDEYVAASNGMVELQVIDPRPFSEEEEQALRLGLRRFPITEEENFFFGLAVQTQFGVEKTIPFFSPDRQNFVEYDISYLIDTAITRQKTRVGIMSSLPVMGDDVTGYMAQMMRMQGQQPKPAWTIVEHLRQKYEVTEVPTDLTDINDVDILLVIHPKDLPERTQFAIDQFILKGGRAILCVDPHCIVDRPQQNPMQMTAQKQSSDLDRLMRTWGLSMPANTFAGDRSLLLEAPLTANQRPQPIMGFLGLKPPCFNQEKAITADLNEVRVLFAGVLREVSPAVTDPNQPDRSSDGIVRTPLIMTTDRGNSWTVSSSFDLMFPDPDKLMARFIEGTQPVPMGYLVTGRFKSSFPEGIEVEVEADDPDEDEESDEPTMVTKRVTGLTEASADCAVAVFSDVDFLSDQMAYANSLFGKMVVGDNSALLMNTIEDLSGSGDLISIRSRGNYRRPFTVVDEIERQAERETDDEVALINAQIEGFNLELQNLATSDQAAEQEEVIGSSIIEKRRQLELKIREAQRQLREVNARRRERIEHLGAILRRFNMGLVPGVIMLIALVLGLWRSFRRRHYISHASDA</sequence>
<protein>
    <submittedName>
        <fullName evidence="5">Gldg family protein</fullName>
    </submittedName>
</protein>
<evidence type="ECO:0000256" key="1">
    <source>
        <dbReference type="SAM" id="Coils"/>
    </source>
</evidence>
<dbReference type="InterPro" id="IPR055396">
    <property type="entry name" value="DUF7088"/>
</dbReference>
<reference evidence="5" key="1">
    <citation type="submission" date="2023-05" db="EMBL/GenBank/DDBJ databases">
        <title>Anaerotaeda fermentans gen. nov., sp. nov., a novel anaerobic planctomycete of the new family within the order Sedimentisphaerales isolated from Taman Peninsula, Russia.</title>
        <authorList>
            <person name="Khomyakova M.A."/>
            <person name="Merkel A.Y."/>
            <person name="Slobodkin A.I."/>
        </authorList>
    </citation>
    <scope>NUCLEOTIDE SEQUENCE</scope>
    <source>
        <strain evidence="5">M17dextr</strain>
    </source>
</reference>
<evidence type="ECO:0000313" key="5">
    <source>
        <dbReference type="EMBL" id="MDI6450795.1"/>
    </source>
</evidence>
<feature type="domain" description="ABC-type uncharacterised transport system" evidence="3">
    <location>
        <begin position="178"/>
        <end position="498"/>
    </location>
</feature>
<name>A0AAW6TYS7_9BACT</name>
<accession>A0AAW6TYS7</accession>
<evidence type="ECO:0000259" key="4">
    <source>
        <dbReference type="Pfam" id="PF23357"/>
    </source>
</evidence>
<evidence type="ECO:0000313" key="6">
    <source>
        <dbReference type="Proteomes" id="UP001431776"/>
    </source>
</evidence>
<evidence type="ECO:0000259" key="3">
    <source>
        <dbReference type="Pfam" id="PF09822"/>
    </source>
</evidence>
<comment type="caution">
    <text evidence="5">The sequence shown here is derived from an EMBL/GenBank/DDBJ whole genome shotgun (WGS) entry which is preliminary data.</text>
</comment>
<dbReference type="Proteomes" id="UP001431776">
    <property type="component" value="Unassembled WGS sequence"/>
</dbReference>
<keyword evidence="1" id="KW-0175">Coiled coil</keyword>
<dbReference type="RefSeq" id="WP_349246205.1">
    <property type="nucleotide sequence ID" value="NZ_JASCXX010000024.1"/>
</dbReference>
<dbReference type="InterPro" id="IPR019196">
    <property type="entry name" value="ABC_transp_unknown"/>
</dbReference>
<keyword evidence="2" id="KW-1133">Transmembrane helix</keyword>
<keyword evidence="2" id="KW-0812">Transmembrane</keyword>
<keyword evidence="6" id="KW-1185">Reference proteome</keyword>
<proteinExistence type="predicted"/>
<feature type="domain" description="DUF7088" evidence="4">
    <location>
        <begin position="39"/>
        <end position="141"/>
    </location>
</feature>
<organism evidence="5 6">
    <name type="scientific">Anaerobaca lacustris</name>
    <dbReference type="NCBI Taxonomy" id="3044600"/>
    <lineage>
        <taxon>Bacteria</taxon>
        <taxon>Pseudomonadati</taxon>
        <taxon>Planctomycetota</taxon>
        <taxon>Phycisphaerae</taxon>
        <taxon>Sedimentisphaerales</taxon>
        <taxon>Anaerobacaceae</taxon>
        <taxon>Anaerobaca</taxon>
    </lineage>
</organism>
<dbReference type="EMBL" id="JASCXX010000024">
    <property type="protein sequence ID" value="MDI6450795.1"/>
    <property type="molecule type" value="Genomic_DNA"/>
</dbReference>
<evidence type="ECO:0000256" key="2">
    <source>
        <dbReference type="SAM" id="Phobius"/>
    </source>
</evidence>
<dbReference type="Pfam" id="PF23357">
    <property type="entry name" value="DUF7088"/>
    <property type="match status" value="1"/>
</dbReference>
<dbReference type="AlphaFoldDB" id="A0AAW6TYS7"/>
<feature type="coiled-coil region" evidence="1">
    <location>
        <begin position="596"/>
        <end position="623"/>
    </location>
</feature>